<dbReference type="Proteomes" id="UP001320706">
    <property type="component" value="Unassembled WGS sequence"/>
</dbReference>
<name>A0ACC3SE54_9PEZI</name>
<protein>
    <submittedName>
        <fullName evidence="1">Uncharacterized protein</fullName>
    </submittedName>
</protein>
<dbReference type="EMBL" id="JAMKPW020000021">
    <property type="protein sequence ID" value="KAK8207624.1"/>
    <property type="molecule type" value="Genomic_DNA"/>
</dbReference>
<reference evidence="1" key="1">
    <citation type="submission" date="2024-02" db="EMBL/GenBank/DDBJ databases">
        <title>Metagenome Assembled Genome of Zalaria obscura JY119.</title>
        <authorList>
            <person name="Vighnesh L."/>
            <person name="Jagadeeshwari U."/>
            <person name="Venkata Ramana C."/>
            <person name="Sasikala C."/>
        </authorList>
    </citation>
    <scope>NUCLEOTIDE SEQUENCE</scope>
    <source>
        <strain evidence="1">JY119</strain>
    </source>
</reference>
<comment type="caution">
    <text evidence="1">The sequence shown here is derived from an EMBL/GenBank/DDBJ whole genome shotgun (WGS) entry which is preliminary data.</text>
</comment>
<accession>A0ACC3SE54</accession>
<organism evidence="1 2">
    <name type="scientific">Zalaria obscura</name>
    <dbReference type="NCBI Taxonomy" id="2024903"/>
    <lineage>
        <taxon>Eukaryota</taxon>
        <taxon>Fungi</taxon>
        <taxon>Dikarya</taxon>
        <taxon>Ascomycota</taxon>
        <taxon>Pezizomycotina</taxon>
        <taxon>Dothideomycetes</taxon>
        <taxon>Dothideomycetidae</taxon>
        <taxon>Dothideales</taxon>
        <taxon>Zalariaceae</taxon>
        <taxon>Zalaria</taxon>
    </lineage>
</organism>
<keyword evidence="2" id="KW-1185">Reference proteome</keyword>
<sequence length="637" mass="70632">MSVQEMSSPPEPSFHTAYTGTPSSSATSELTWPGQSRRLRAGYRPAKELPYELRQHCTVYLEEGLYSQALNFLSSILTADDGDPDDYALPAFVPPPSVLSLAATLIVHPSVTTRASSTDDENASDDALRLLQEVNAIVGPSGSSLPTALQFSSTTTNARRDRRRDRVSAIDSPNLDGEEDDALRTSLATRNSLWNQAEDFWAVVGWAFNCSVRHPKRWARWRLWLDFMLNVLEDDLTEKAALAQQKRDHDDSEAADAVLDESLISQYLRPAREGRTLKRRIMRAILADGEKKSVAEFPEVWKNETKERKPPTDSDRHSKRRRLAIDDDEFADYLDLDDSESDTAEDPNSLRTSRSSTRPSRPKRLRSEPASDGDSASDNPPTNTTPPEYTVSSVLSAFGGLAALGLRHRLMGLLSHYTTLTASFMDTEDLFDLYTEFLRPLPLPLFQLFIQPTTTSTSSYPSSSPPSSSIPNAPTPLPSGHYLPPHLHAALTQNLLRPLLSHDAPIFRSGSMTQSELERHFLPFAANAAGWGENAKVAVCVAVLAVLLWAHGGLETGERGTFRKAVEVGTERRRERARGDRRRKGAEGEEEFAKTVLEVSERNLVELVGVVEMSEDWKGGGEHRSKADWVGHGTRSL</sequence>
<evidence type="ECO:0000313" key="2">
    <source>
        <dbReference type="Proteomes" id="UP001320706"/>
    </source>
</evidence>
<evidence type="ECO:0000313" key="1">
    <source>
        <dbReference type="EMBL" id="KAK8207624.1"/>
    </source>
</evidence>
<proteinExistence type="predicted"/>
<gene>
    <name evidence="1" type="ORF">M8818_004278</name>
</gene>